<dbReference type="Proteomes" id="UP000054097">
    <property type="component" value="Unassembled WGS sequence"/>
</dbReference>
<keyword evidence="7" id="KW-1185">Reference proteome</keyword>
<feature type="binding site" evidence="4">
    <location>
        <position position="55"/>
    </location>
    <ligand>
        <name>Mg(2+)</name>
        <dbReference type="ChEBI" id="CHEBI:18420"/>
    </ligand>
</feature>
<dbReference type="GO" id="GO:0006886">
    <property type="term" value="P:intracellular protein transport"/>
    <property type="evidence" value="ECO:0007669"/>
    <property type="project" value="TreeGrafter"/>
</dbReference>
<evidence type="ECO:0000313" key="6">
    <source>
        <dbReference type="EMBL" id="KIM22327.1"/>
    </source>
</evidence>
<proteinExistence type="predicted"/>
<dbReference type="HOGENOM" id="CLU_040729_7_3_1"/>
<dbReference type="Gene3D" id="3.40.50.300">
    <property type="entry name" value="P-loop containing nucleotide triphosphate hydrolases"/>
    <property type="match status" value="1"/>
</dbReference>
<dbReference type="AlphaFoldDB" id="A0A0C2WYC8"/>
<dbReference type="PANTHER" id="PTHR45909">
    <property type="entry name" value="ADP-RIBOSYLATION FACTOR-RELATED PROTEIN 1"/>
    <property type="match status" value="1"/>
</dbReference>
<dbReference type="GO" id="GO:0043001">
    <property type="term" value="P:Golgi to plasma membrane protein transport"/>
    <property type="evidence" value="ECO:0007669"/>
    <property type="project" value="TreeGrafter"/>
</dbReference>
<feature type="region of interest" description="Disordered" evidence="5">
    <location>
        <begin position="157"/>
        <end position="177"/>
    </location>
</feature>
<dbReference type="InterPro" id="IPR024156">
    <property type="entry name" value="Small_GTPase_ARF"/>
</dbReference>
<feature type="binding site" evidence="3">
    <location>
        <position position="77"/>
    </location>
    <ligand>
        <name>GTP</name>
        <dbReference type="ChEBI" id="CHEBI:37565"/>
    </ligand>
</feature>
<dbReference type="EMBL" id="KN824358">
    <property type="protein sequence ID" value="KIM22327.1"/>
    <property type="molecule type" value="Genomic_DNA"/>
</dbReference>
<sequence>MYHLFHGLYEFLTRKEEFNVLILGLDGAGKTTFLENVKTQFNKVEGIHPDKIGPTVGLNTGKITLPSTILHFQDLGGQRALRGLWHRYFAQCHAVAYLIDASNRDRLDEGWMVFDDVLSSPQISGVPLLLLANKQDAPDSLTVEEIRETYEDWWNRKHQSQPRTPLSPIGGTGWHTGEEERRRMGSLDVMGISALQGTGVREAIDWIYIRVQNSRKRDEPDD</sequence>
<dbReference type="PANTHER" id="PTHR45909:SF1">
    <property type="entry name" value="ADP-RIBOSYLATION FACTOR-RELATED PROTEIN 1"/>
    <property type="match status" value="1"/>
</dbReference>
<evidence type="ECO:0000313" key="7">
    <source>
        <dbReference type="Proteomes" id="UP000054097"/>
    </source>
</evidence>
<keyword evidence="4" id="KW-0460">Magnesium</keyword>
<dbReference type="OrthoDB" id="414781at2759"/>
<keyword evidence="1 3" id="KW-0547">Nucleotide-binding</keyword>
<dbReference type="STRING" id="933852.A0A0C2WYC8"/>
<organism evidence="6 7">
    <name type="scientific">Serendipita vermifera MAFF 305830</name>
    <dbReference type="NCBI Taxonomy" id="933852"/>
    <lineage>
        <taxon>Eukaryota</taxon>
        <taxon>Fungi</taxon>
        <taxon>Dikarya</taxon>
        <taxon>Basidiomycota</taxon>
        <taxon>Agaricomycotina</taxon>
        <taxon>Agaricomycetes</taxon>
        <taxon>Sebacinales</taxon>
        <taxon>Serendipitaceae</taxon>
        <taxon>Serendipita</taxon>
    </lineage>
</organism>
<dbReference type="SUPFAM" id="SSF52540">
    <property type="entry name" value="P-loop containing nucleoside triphosphate hydrolases"/>
    <property type="match status" value="1"/>
</dbReference>
<feature type="binding site" evidence="4">
    <location>
        <position position="31"/>
    </location>
    <ligand>
        <name>Mg(2+)</name>
        <dbReference type="ChEBI" id="CHEBI:18420"/>
    </ligand>
</feature>
<evidence type="ECO:0000256" key="1">
    <source>
        <dbReference type="ARBA" id="ARBA00022741"/>
    </source>
</evidence>
<accession>A0A0C2WYC8</accession>
<evidence type="ECO:0000256" key="4">
    <source>
        <dbReference type="PIRSR" id="PIRSR606689-2"/>
    </source>
</evidence>
<dbReference type="GO" id="GO:0005794">
    <property type="term" value="C:Golgi apparatus"/>
    <property type="evidence" value="ECO:0007669"/>
    <property type="project" value="TreeGrafter"/>
</dbReference>
<evidence type="ECO:0008006" key="8">
    <source>
        <dbReference type="Google" id="ProtNLM"/>
    </source>
</evidence>
<keyword evidence="4" id="KW-0479">Metal-binding</keyword>
<feature type="binding site" evidence="3">
    <location>
        <begin position="24"/>
        <end position="31"/>
    </location>
    <ligand>
        <name>GTP</name>
        <dbReference type="ChEBI" id="CHEBI:37565"/>
    </ligand>
</feature>
<feature type="binding site" evidence="3">
    <location>
        <begin position="133"/>
        <end position="136"/>
    </location>
    <ligand>
        <name>GTP</name>
        <dbReference type="ChEBI" id="CHEBI:37565"/>
    </ligand>
</feature>
<gene>
    <name evidence="6" type="ORF">M408DRAFT_291177</name>
</gene>
<dbReference type="PROSITE" id="PS51417">
    <property type="entry name" value="ARF"/>
    <property type="match status" value="1"/>
</dbReference>
<keyword evidence="2 3" id="KW-0342">GTP-binding</keyword>
<reference evidence="7" key="2">
    <citation type="submission" date="2015-01" db="EMBL/GenBank/DDBJ databases">
        <title>Evolutionary Origins and Diversification of the Mycorrhizal Mutualists.</title>
        <authorList>
            <consortium name="DOE Joint Genome Institute"/>
            <consortium name="Mycorrhizal Genomics Consortium"/>
            <person name="Kohler A."/>
            <person name="Kuo A."/>
            <person name="Nagy L.G."/>
            <person name="Floudas D."/>
            <person name="Copeland A."/>
            <person name="Barry K.W."/>
            <person name="Cichocki N."/>
            <person name="Veneault-Fourrey C."/>
            <person name="LaButti K."/>
            <person name="Lindquist E.A."/>
            <person name="Lipzen A."/>
            <person name="Lundell T."/>
            <person name="Morin E."/>
            <person name="Murat C."/>
            <person name="Riley R."/>
            <person name="Ohm R."/>
            <person name="Sun H."/>
            <person name="Tunlid A."/>
            <person name="Henrissat B."/>
            <person name="Grigoriev I.V."/>
            <person name="Hibbett D.S."/>
            <person name="Martin F."/>
        </authorList>
    </citation>
    <scope>NUCLEOTIDE SEQUENCE [LARGE SCALE GENOMIC DNA]</scope>
    <source>
        <strain evidence="7">MAFF 305830</strain>
    </source>
</reference>
<name>A0A0C2WYC8_SERVB</name>
<dbReference type="InterPro" id="IPR027417">
    <property type="entry name" value="P-loop_NTPase"/>
</dbReference>
<dbReference type="GO" id="GO:0046872">
    <property type="term" value="F:metal ion binding"/>
    <property type="evidence" value="ECO:0007669"/>
    <property type="project" value="UniProtKB-KW"/>
</dbReference>
<evidence type="ECO:0000256" key="5">
    <source>
        <dbReference type="SAM" id="MobiDB-lite"/>
    </source>
</evidence>
<dbReference type="GO" id="GO:0003924">
    <property type="term" value="F:GTPase activity"/>
    <property type="evidence" value="ECO:0007669"/>
    <property type="project" value="InterPro"/>
</dbReference>
<protein>
    <recommendedName>
        <fullName evidence="8">P-loop containing nucleoside triphosphate hydrolase protein</fullName>
    </recommendedName>
</protein>
<reference evidence="6 7" key="1">
    <citation type="submission" date="2014-04" db="EMBL/GenBank/DDBJ databases">
        <authorList>
            <consortium name="DOE Joint Genome Institute"/>
            <person name="Kuo A."/>
            <person name="Zuccaro A."/>
            <person name="Kohler A."/>
            <person name="Nagy L.G."/>
            <person name="Floudas D."/>
            <person name="Copeland A."/>
            <person name="Barry K.W."/>
            <person name="Cichocki N."/>
            <person name="Veneault-Fourrey C."/>
            <person name="LaButti K."/>
            <person name="Lindquist E.A."/>
            <person name="Lipzen A."/>
            <person name="Lundell T."/>
            <person name="Morin E."/>
            <person name="Murat C."/>
            <person name="Sun H."/>
            <person name="Tunlid A."/>
            <person name="Henrissat B."/>
            <person name="Grigoriev I.V."/>
            <person name="Hibbett D.S."/>
            <person name="Martin F."/>
            <person name="Nordberg H.P."/>
            <person name="Cantor M.N."/>
            <person name="Hua S.X."/>
        </authorList>
    </citation>
    <scope>NUCLEOTIDE SEQUENCE [LARGE SCALE GENOMIC DNA]</scope>
    <source>
        <strain evidence="6 7">MAFF 305830</strain>
    </source>
</reference>
<dbReference type="GO" id="GO:0034067">
    <property type="term" value="P:protein localization to Golgi apparatus"/>
    <property type="evidence" value="ECO:0007669"/>
    <property type="project" value="TreeGrafter"/>
</dbReference>
<dbReference type="SMART" id="SM00178">
    <property type="entry name" value="SAR"/>
    <property type="match status" value="1"/>
</dbReference>
<dbReference type="SMART" id="SM00177">
    <property type="entry name" value="ARF"/>
    <property type="match status" value="1"/>
</dbReference>
<dbReference type="PRINTS" id="PR00328">
    <property type="entry name" value="SAR1GTPBP"/>
</dbReference>
<dbReference type="InterPro" id="IPR006689">
    <property type="entry name" value="Small_GTPase_ARF/SAR"/>
</dbReference>
<evidence type="ECO:0000256" key="2">
    <source>
        <dbReference type="ARBA" id="ARBA00023134"/>
    </source>
</evidence>
<dbReference type="Pfam" id="PF00025">
    <property type="entry name" value="Arf"/>
    <property type="match status" value="1"/>
</dbReference>
<evidence type="ECO:0000256" key="3">
    <source>
        <dbReference type="PIRSR" id="PIRSR606689-1"/>
    </source>
</evidence>
<dbReference type="GO" id="GO:0005525">
    <property type="term" value="F:GTP binding"/>
    <property type="evidence" value="ECO:0007669"/>
    <property type="project" value="UniProtKB-KW"/>
</dbReference>